<sequence>MRFTSAAVSAVLAATALAAPSTSLSSTSSIADAEAHGVDVFGPIPADAVKTPEGHYTAEEGTQAWRWIRAQIDIPNGAHPDDKVEKRQGAANIGIGMFAKDSCTGQAAWFDDVTYNVNSYATINMYSVGISYRGLRSNEQLDFSRLNGNDWCGTYLYSAGQNTPVGCFNSQAINCFRLWLH</sequence>
<name>A0A0M9VWQ8_ESCWE</name>
<keyword evidence="1" id="KW-0732">Signal</keyword>
<protein>
    <submittedName>
        <fullName evidence="2">Uncharacterized protein</fullName>
    </submittedName>
</protein>
<dbReference type="AlphaFoldDB" id="A0A0M9VWQ8"/>
<dbReference type="Proteomes" id="UP000053831">
    <property type="component" value="Unassembled WGS sequence"/>
</dbReference>
<evidence type="ECO:0000313" key="2">
    <source>
        <dbReference type="EMBL" id="KOS22319.1"/>
    </source>
</evidence>
<dbReference type="STRING" id="150374.A0A0M9VWQ8"/>
<dbReference type="EMBL" id="LGSR01000006">
    <property type="protein sequence ID" value="KOS22319.1"/>
    <property type="molecule type" value="Genomic_DNA"/>
</dbReference>
<organism evidence="2 3">
    <name type="scientific">Escovopsis weberi</name>
    <dbReference type="NCBI Taxonomy" id="150374"/>
    <lineage>
        <taxon>Eukaryota</taxon>
        <taxon>Fungi</taxon>
        <taxon>Dikarya</taxon>
        <taxon>Ascomycota</taxon>
        <taxon>Pezizomycotina</taxon>
        <taxon>Sordariomycetes</taxon>
        <taxon>Hypocreomycetidae</taxon>
        <taxon>Hypocreales</taxon>
        <taxon>Hypocreaceae</taxon>
        <taxon>Escovopsis</taxon>
    </lineage>
</organism>
<dbReference type="OrthoDB" id="4790198at2759"/>
<feature type="signal peptide" evidence="1">
    <location>
        <begin position="1"/>
        <end position="18"/>
    </location>
</feature>
<accession>A0A0M9VWQ8</accession>
<gene>
    <name evidence="2" type="ORF">ESCO_001602</name>
</gene>
<proteinExistence type="predicted"/>
<comment type="caution">
    <text evidence="2">The sequence shown here is derived from an EMBL/GenBank/DDBJ whole genome shotgun (WGS) entry which is preliminary data.</text>
</comment>
<reference evidence="2 3" key="1">
    <citation type="submission" date="2015-07" db="EMBL/GenBank/DDBJ databases">
        <title>The genome of the fungus Escovopsis weberi, a specialized disease agent of ant agriculture.</title>
        <authorList>
            <person name="de Man T.J."/>
            <person name="Stajich J.E."/>
            <person name="Kubicek C.P."/>
            <person name="Chenthamara K."/>
            <person name="Atanasova L."/>
            <person name="Druzhinina I.S."/>
            <person name="Birnbaum S."/>
            <person name="Barribeau S.M."/>
            <person name="Teiling C."/>
            <person name="Suen G."/>
            <person name="Currie C."/>
            <person name="Gerardo N.M."/>
        </authorList>
    </citation>
    <scope>NUCLEOTIDE SEQUENCE [LARGE SCALE GENOMIC DNA]</scope>
</reference>
<feature type="chain" id="PRO_5005839609" evidence="1">
    <location>
        <begin position="19"/>
        <end position="181"/>
    </location>
</feature>
<keyword evidence="3" id="KW-1185">Reference proteome</keyword>
<evidence type="ECO:0000256" key="1">
    <source>
        <dbReference type="SAM" id="SignalP"/>
    </source>
</evidence>
<evidence type="ECO:0000313" key="3">
    <source>
        <dbReference type="Proteomes" id="UP000053831"/>
    </source>
</evidence>